<evidence type="ECO:0000313" key="1">
    <source>
        <dbReference type="EMBL" id="MPM56108.1"/>
    </source>
</evidence>
<name>A0A645ATM2_9ZZZZ</name>
<sequence>MAGLGGNDEARGYRKAYLPHLGKVGAFAAQQRPHIGAAFAEIIDVLR</sequence>
<proteinExistence type="predicted"/>
<dbReference type="EMBL" id="VSSQ01015584">
    <property type="protein sequence ID" value="MPM56108.1"/>
    <property type="molecule type" value="Genomic_DNA"/>
</dbReference>
<reference evidence="1" key="1">
    <citation type="submission" date="2019-08" db="EMBL/GenBank/DDBJ databases">
        <authorList>
            <person name="Kucharzyk K."/>
            <person name="Murdoch R.W."/>
            <person name="Higgins S."/>
            <person name="Loffler F."/>
        </authorList>
    </citation>
    <scope>NUCLEOTIDE SEQUENCE</scope>
</reference>
<dbReference type="AlphaFoldDB" id="A0A645ATM2"/>
<comment type="caution">
    <text evidence="1">The sequence shown here is derived from an EMBL/GenBank/DDBJ whole genome shotgun (WGS) entry which is preliminary data.</text>
</comment>
<accession>A0A645ATM2</accession>
<gene>
    <name evidence="1" type="ORF">SDC9_102907</name>
</gene>
<protein>
    <submittedName>
        <fullName evidence="1">Uncharacterized protein</fullName>
    </submittedName>
</protein>
<organism evidence="1">
    <name type="scientific">bioreactor metagenome</name>
    <dbReference type="NCBI Taxonomy" id="1076179"/>
    <lineage>
        <taxon>unclassified sequences</taxon>
        <taxon>metagenomes</taxon>
        <taxon>ecological metagenomes</taxon>
    </lineage>
</organism>